<evidence type="ECO:0000256" key="4">
    <source>
        <dbReference type="ARBA" id="ARBA00022794"/>
    </source>
</evidence>
<gene>
    <name evidence="9" type="primary">LOC108864013</name>
</gene>
<dbReference type="Pfam" id="PF14995">
    <property type="entry name" value="TMEM107"/>
    <property type="match status" value="1"/>
</dbReference>
<dbReference type="GO" id="GO:1904491">
    <property type="term" value="P:protein localization to ciliary transition zone"/>
    <property type="evidence" value="ECO:0007669"/>
    <property type="project" value="TreeGrafter"/>
</dbReference>
<dbReference type="GO" id="GO:1905515">
    <property type="term" value="P:non-motile cilium assembly"/>
    <property type="evidence" value="ECO:0007669"/>
    <property type="project" value="TreeGrafter"/>
</dbReference>
<protein>
    <recommendedName>
        <fullName evidence="2">Transmembrane protein 107</fullName>
    </recommendedName>
</protein>
<dbReference type="GO" id="GO:0036038">
    <property type="term" value="C:MKS complex"/>
    <property type="evidence" value="ECO:0007669"/>
    <property type="project" value="TreeGrafter"/>
</dbReference>
<keyword evidence="4" id="KW-0970">Cilium biogenesis/degradation</keyword>
<dbReference type="GeneID" id="108864013"/>
<evidence type="ECO:0000256" key="2">
    <source>
        <dbReference type="ARBA" id="ARBA00015652"/>
    </source>
</evidence>
<keyword evidence="8" id="KW-1185">Reference proteome</keyword>
<evidence type="ECO:0000256" key="7">
    <source>
        <dbReference type="SAM" id="Phobius"/>
    </source>
</evidence>
<reference evidence="9" key="1">
    <citation type="submission" date="2025-08" db="UniProtKB">
        <authorList>
            <consortium name="RefSeq"/>
        </authorList>
    </citation>
    <scope>IDENTIFICATION</scope>
</reference>
<evidence type="ECO:0000313" key="9">
    <source>
        <dbReference type="RefSeq" id="XP_018494367.1"/>
    </source>
</evidence>
<sequence>MGSHSGFEVPRFVVLLGHFVLLIVLLWDVEVVAKSSLPWSQRDDHSRVESVQTQITAGLATSTTLVAIELTCFMIGASLFFPTQCLSSAVVHSISFVSLAFFMADTFHVKYFWILFVLTALSCMAEVTILFGALILNKPL</sequence>
<feature type="transmembrane region" description="Helical" evidence="7">
    <location>
        <begin position="111"/>
        <end position="136"/>
    </location>
</feature>
<dbReference type="RefSeq" id="XP_018494367.1">
    <property type="nucleotide sequence ID" value="XM_018638851.1"/>
</dbReference>
<feature type="transmembrane region" description="Helical" evidence="7">
    <location>
        <begin position="86"/>
        <end position="104"/>
    </location>
</feature>
<dbReference type="Proteomes" id="UP000694867">
    <property type="component" value="Unplaced"/>
</dbReference>
<dbReference type="AlphaFoldDB" id="A0AAJ7L559"/>
<keyword evidence="5 7" id="KW-1133">Transmembrane helix</keyword>
<dbReference type="KEGG" id="goe:108864013"/>
<evidence type="ECO:0000256" key="3">
    <source>
        <dbReference type="ARBA" id="ARBA00022692"/>
    </source>
</evidence>
<evidence type="ECO:0000256" key="6">
    <source>
        <dbReference type="ARBA" id="ARBA00023136"/>
    </source>
</evidence>
<keyword evidence="6 7" id="KW-0472">Membrane</keyword>
<keyword evidence="3 7" id="KW-0812">Transmembrane</keyword>
<organism evidence="8 9">
    <name type="scientific">Galendromus occidentalis</name>
    <name type="common">western predatory mite</name>
    <dbReference type="NCBI Taxonomy" id="34638"/>
    <lineage>
        <taxon>Eukaryota</taxon>
        <taxon>Metazoa</taxon>
        <taxon>Ecdysozoa</taxon>
        <taxon>Arthropoda</taxon>
        <taxon>Chelicerata</taxon>
        <taxon>Arachnida</taxon>
        <taxon>Acari</taxon>
        <taxon>Parasitiformes</taxon>
        <taxon>Mesostigmata</taxon>
        <taxon>Gamasina</taxon>
        <taxon>Phytoseioidea</taxon>
        <taxon>Phytoseiidae</taxon>
        <taxon>Typhlodrominae</taxon>
        <taxon>Galendromus</taxon>
    </lineage>
</organism>
<evidence type="ECO:0000313" key="8">
    <source>
        <dbReference type="Proteomes" id="UP000694867"/>
    </source>
</evidence>
<dbReference type="GO" id="GO:0016020">
    <property type="term" value="C:membrane"/>
    <property type="evidence" value="ECO:0007669"/>
    <property type="project" value="UniProtKB-SubCell"/>
</dbReference>
<dbReference type="InterPro" id="IPR029248">
    <property type="entry name" value="TMEM107"/>
</dbReference>
<name>A0AAJ7L559_9ACAR</name>
<evidence type="ECO:0000256" key="5">
    <source>
        <dbReference type="ARBA" id="ARBA00022989"/>
    </source>
</evidence>
<comment type="subcellular location">
    <subcellularLocation>
        <location evidence="1">Membrane</location>
        <topology evidence="1">Multi-pass membrane protein</topology>
    </subcellularLocation>
</comment>
<proteinExistence type="predicted"/>
<feature type="transmembrane region" description="Helical" evidence="7">
    <location>
        <begin position="12"/>
        <end position="33"/>
    </location>
</feature>
<accession>A0AAJ7L559</accession>
<evidence type="ECO:0000256" key="1">
    <source>
        <dbReference type="ARBA" id="ARBA00004141"/>
    </source>
</evidence>
<dbReference type="PANTHER" id="PTHR34341:SF1">
    <property type="entry name" value="TRANSMEMBRANE PROTEIN 107"/>
    <property type="match status" value="1"/>
</dbReference>
<dbReference type="PANTHER" id="PTHR34341">
    <property type="entry name" value="TRANSMEMBRANE PROTEIN 107"/>
    <property type="match status" value="1"/>
</dbReference>